<dbReference type="AlphaFoldDB" id="A0ABD3XF96"/>
<accession>A0ABD3XF96</accession>
<gene>
    <name evidence="1" type="ORF">ACJMK2_025043</name>
</gene>
<evidence type="ECO:0000313" key="2">
    <source>
        <dbReference type="Proteomes" id="UP001634394"/>
    </source>
</evidence>
<keyword evidence="2" id="KW-1185">Reference proteome</keyword>
<reference evidence="1 2" key="1">
    <citation type="submission" date="2024-11" db="EMBL/GenBank/DDBJ databases">
        <title>Chromosome-level genome assembly of the freshwater bivalve Anodonta woodiana.</title>
        <authorList>
            <person name="Chen X."/>
        </authorList>
    </citation>
    <scope>NUCLEOTIDE SEQUENCE [LARGE SCALE GENOMIC DNA]</scope>
    <source>
        <strain evidence="1">MN2024</strain>
        <tissue evidence="1">Gills</tissue>
    </source>
</reference>
<proteinExistence type="predicted"/>
<dbReference type="Proteomes" id="UP001634394">
    <property type="component" value="Unassembled WGS sequence"/>
</dbReference>
<dbReference type="EMBL" id="JBJQND010000002">
    <property type="protein sequence ID" value="KAL3884944.1"/>
    <property type="molecule type" value="Genomic_DNA"/>
</dbReference>
<comment type="caution">
    <text evidence="1">The sequence shown here is derived from an EMBL/GenBank/DDBJ whole genome shotgun (WGS) entry which is preliminary data.</text>
</comment>
<protein>
    <submittedName>
        <fullName evidence="1">Uncharacterized protein</fullName>
    </submittedName>
</protein>
<sequence length="120" mass="13467">MTGKYKVSDYFNTTADEHLMYIHHYEGCQTLDLGSAKTLPRQTEVLTSLKILGVDVKDIMGLQYAGTNKYTLYPSNRGAYVLEGDEMEICGLKVAIRMADPMVRRIEPKTVTVYISGIPL</sequence>
<organism evidence="1 2">
    <name type="scientific">Sinanodonta woodiana</name>
    <name type="common">Chinese pond mussel</name>
    <name type="synonym">Anodonta woodiana</name>
    <dbReference type="NCBI Taxonomy" id="1069815"/>
    <lineage>
        <taxon>Eukaryota</taxon>
        <taxon>Metazoa</taxon>
        <taxon>Spiralia</taxon>
        <taxon>Lophotrochozoa</taxon>
        <taxon>Mollusca</taxon>
        <taxon>Bivalvia</taxon>
        <taxon>Autobranchia</taxon>
        <taxon>Heteroconchia</taxon>
        <taxon>Palaeoheterodonta</taxon>
        <taxon>Unionida</taxon>
        <taxon>Unionoidea</taxon>
        <taxon>Unionidae</taxon>
        <taxon>Unioninae</taxon>
        <taxon>Sinanodonta</taxon>
    </lineage>
</organism>
<evidence type="ECO:0000313" key="1">
    <source>
        <dbReference type="EMBL" id="KAL3884944.1"/>
    </source>
</evidence>
<name>A0ABD3XF96_SINWO</name>